<evidence type="ECO:0000313" key="3">
    <source>
        <dbReference type="Proteomes" id="UP001642487"/>
    </source>
</evidence>
<feature type="region of interest" description="Disordered" evidence="1">
    <location>
        <begin position="1"/>
        <end position="56"/>
    </location>
</feature>
<proteinExistence type="predicted"/>
<evidence type="ECO:0000313" key="2">
    <source>
        <dbReference type="EMBL" id="CAK9311469.1"/>
    </source>
</evidence>
<keyword evidence="3" id="KW-1185">Reference proteome</keyword>
<dbReference type="Proteomes" id="UP001642487">
    <property type="component" value="Chromosome 10"/>
</dbReference>
<feature type="region of interest" description="Disordered" evidence="1">
    <location>
        <begin position="74"/>
        <end position="97"/>
    </location>
</feature>
<organism evidence="2 3">
    <name type="scientific">Citrullus colocynthis</name>
    <name type="common">colocynth</name>
    <dbReference type="NCBI Taxonomy" id="252529"/>
    <lineage>
        <taxon>Eukaryota</taxon>
        <taxon>Viridiplantae</taxon>
        <taxon>Streptophyta</taxon>
        <taxon>Embryophyta</taxon>
        <taxon>Tracheophyta</taxon>
        <taxon>Spermatophyta</taxon>
        <taxon>Magnoliopsida</taxon>
        <taxon>eudicotyledons</taxon>
        <taxon>Gunneridae</taxon>
        <taxon>Pentapetalae</taxon>
        <taxon>rosids</taxon>
        <taxon>fabids</taxon>
        <taxon>Cucurbitales</taxon>
        <taxon>Cucurbitaceae</taxon>
        <taxon>Benincaseae</taxon>
        <taxon>Citrullus</taxon>
    </lineage>
</organism>
<name>A0ABP0XTQ1_9ROSI</name>
<feature type="compositionally biased region" description="Basic and acidic residues" evidence="1">
    <location>
        <begin position="12"/>
        <end position="30"/>
    </location>
</feature>
<evidence type="ECO:0000256" key="1">
    <source>
        <dbReference type="SAM" id="MobiDB-lite"/>
    </source>
</evidence>
<protein>
    <submittedName>
        <fullName evidence="2">Uncharacterized protein</fullName>
    </submittedName>
</protein>
<feature type="compositionally biased region" description="Polar residues" evidence="1">
    <location>
        <begin position="31"/>
        <end position="51"/>
    </location>
</feature>
<accession>A0ABP0XTQ1</accession>
<gene>
    <name evidence="2" type="ORF">CITCOLO1_LOCUS3129</name>
</gene>
<sequence>MEHKIHSCGWHLSDEPKEDKTPSKLLRQETDNVASRSIASSNVRQTDTTHLPTRGKQMRHISVTGQADLAHLQRMESRSNAGRANPARDELTAWGSG</sequence>
<reference evidence="2 3" key="1">
    <citation type="submission" date="2024-03" db="EMBL/GenBank/DDBJ databases">
        <authorList>
            <person name="Gkanogiannis A."/>
            <person name="Becerra Lopez-Lavalle L."/>
        </authorList>
    </citation>
    <scope>NUCLEOTIDE SEQUENCE [LARGE SCALE GENOMIC DNA]</scope>
</reference>
<dbReference type="EMBL" id="OZ021744">
    <property type="protein sequence ID" value="CAK9311469.1"/>
    <property type="molecule type" value="Genomic_DNA"/>
</dbReference>